<evidence type="ECO:0000313" key="3">
    <source>
        <dbReference type="EMBL" id="AIL33113.1"/>
    </source>
</evidence>
<feature type="coiled-coil region" evidence="1">
    <location>
        <begin position="268"/>
        <end position="295"/>
    </location>
</feature>
<dbReference type="SUPFAM" id="SSF75553">
    <property type="entry name" value="Smc hinge domain"/>
    <property type="match status" value="1"/>
</dbReference>
<keyword evidence="4" id="KW-1185">Reference proteome</keyword>
<keyword evidence="1" id="KW-0175">Coiled coil</keyword>
<dbReference type="EMBL" id="CP009238">
    <property type="protein sequence ID" value="AIL33113.1"/>
    <property type="molecule type" value="Genomic_DNA"/>
</dbReference>
<dbReference type="RefSeq" id="WP_038500700.1">
    <property type="nucleotide sequence ID" value="NZ_AFWK01000006.1"/>
</dbReference>
<organism evidence="3 4">
    <name type="scientific">Basilea psittacipulmonis DSM 24701</name>
    <dbReference type="NCBI Taxonomy" id="1072685"/>
    <lineage>
        <taxon>Bacteria</taxon>
        <taxon>Pseudomonadati</taxon>
        <taxon>Pseudomonadota</taxon>
        <taxon>Betaproteobacteria</taxon>
        <taxon>Burkholderiales</taxon>
        <taxon>Alcaligenaceae</taxon>
        <taxon>Basilea</taxon>
    </lineage>
</organism>
<evidence type="ECO:0000256" key="2">
    <source>
        <dbReference type="SAM" id="MobiDB-lite"/>
    </source>
</evidence>
<dbReference type="InterPro" id="IPR036277">
    <property type="entry name" value="SMC_hinge_sf"/>
</dbReference>
<dbReference type="HOGENOM" id="CLU_879408_0_0_4"/>
<dbReference type="Proteomes" id="UP000028945">
    <property type="component" value="Chromosome"/>
</dbReference>
<evidence type="ECO:0000313" key="4">
    <source>
        <dbReference type="Proteomes" id="UP000028945"/>
    </source>
</evidence>
<gene>
    <name evidence="3" type="ORF">IX83_07190</name>
</gene>
<dbReference type="KEGG" id="bpsi:IX83_07190"/>
<dbReference type="AlphaFoldDB" id="A0A077DJ01"/>
<proteinExistence type="predicted"/>
<name>A0A077DJ01_9BURK</name>
<dbReference type="GO" id="GO:0005694">
    <property type="term" value="C:chromosome"/>
    <property type="evidence" value="ECO:0007669"/>
    <property type="project" value="InterPro"/>
</dbReference>
<evidence type="ECO:0000256" key="1">
    <source>
        <dbReference type="SAM" id="Coils"/>
    </source>
</evidence>
<feature type="region of interest" description="Disordered" evidence="2">
    <location>
        <begin position="226"/>
        <end position="249"/>
    </location>
</feature>
<reference evidence="3 4" key="1">
    <citation type="journal article" date="2014" name="BMC Genomics">
        <title>A genomic perspective on a new bacterial genus and species from the Alcaligenaceae family, Basilea psittacipulmonis.</title>
        <authorList>
            <person name="Whiteson K.L."/>
            <person name="Hernandez D."/>
            <person name="Lazarevic V."/>
            <person name="Gaia N."/>
            <person name="Farinelli L."/>
            <person name="Francois P."/>
            <person name="Pilo P."/>
            <person name="Frey J."/>
            <person name="Schrenzel J."/>
        </authorList>
    </citation>
    <scope>NUCLEOTIDE SEQUENCE [LARGE SCALE GENOMIC DNA]</scope>
    <source>
        <strain evidence="3 4">DSM 24701</strain>
    </source>
</reference>
<accession>A0A077DJ01</accession>
<dbReference type="GO" id="GO:0005524">
    <property type="term" value="F:ATP binding"/>
    <property type="evidence" value="ECO:0007669"/>
    <property type="project" value="InterPro"/>
</dbReference>
<protein>
    <recommendedName>
        <fullName evidence="5">DUF1351 domain-containing protein</fullName>
    </recommendedName>
</protein>
<evidence type="ECO:0008006" key="5">
    <source>
        <dbReference type="Google" id="ProtNLM"/>
    </source>
</evidence>
<sequence>MFELEIRAESRLVTNNIDLFKKQAEEYLKSLPTSFNNDEDFLRAEEDIKDLKTLEARTKSAIEAVINGSADISAVIDTATKIAEEFRQARLTRERLVKSRKEDIRNELIATASANILAFIGVLNFDNSVIKAIERIYNKSAINGRLEQALKNKRTISGADKAVHTECTLIKEEITQDATKYSESLKTIPDDKLYLFPDIVNLLVSNEDITDILDTRLKDEAERQAKLKETQENKQTVSAPAPEPVPEPVAPVVVNQEPAPDKEQFLILINLNCTLEEAQAIAKSLKDKYMNVRLKKSQ</sequence>
<dbReference type="GO" id="GO:0051276">
    <property type="term" value="P:chromosome organization"/>
    <property type="evidence" value="ECO:0007669"/>
    <property type="project" value="InterPro"/>
</dbReference>